<evidence type="ECO:0000313" key="11">
    <source>
        <dbReference type="Proteomes" id="UP000287447"/>
    </source>
</evidence>
<dbReference type="PANTHER" id="PTHR11795">
    <property type="entry name" value="BRANCHED-CHAIN AMINO ACID TRANSPORT SYSTEM PERMEASE PROTEIN LIVH"/>
    <property type="match status" value="1"/>
</dbReference>
<feature type="transmembrane region" description="Helical" evidence="9">
    <location>
        <begin position="40"/>
        <end position="60"/>
    </location>
</feature>
<accession>A0A437QUZ4</accession>
<feature type="transmembrane region" description="Helical" evidence="9">
    <location>
        <begin position="355"/>
        <end position="373"/>
    </location>
</feature>
<feature type="transmembrane region" description="Helical" evidence="9">
    <location>
        <begin position="505"/>
        <end position="524"/>
    </location>
</feature>
<keyword evidence="6 9" id="KW-1133">Transmembrane helix</keyword>
<keyword evidence="11" id="KW-1185">Reference proteome</keyword>
<evidence type="ECO:0000313" key="10">
    <source>
        <dbReference type="EMBL" id="RVU38299.1"/>
    </source>
</evidence>
<evidence type="ECO:0000256" key="3">
    <source>
        <dbReference type="ARBA" id="ARBA00022475"/>
    </source>
</evidence>
<proteinExistence type="inferred from homology"/>
<dbReference type="OrthoDB" id="8126477at2"/>
<feature type="transmembrane region" description="Helical" evidence="9">
    <location>
        <begin position="66"/>
        <end position="85"/>
    </location>
</feature>
<feature type="transmembrane region" description="Helical" evidence="9">
    <location>
        <begin position="189"/>
        <end position="211"/>
    </location>
</feature>
<evidence type="ECO:0000256" key="6">
    <source>
        <dbReference type="ARBA" id="ARBA00022989"/>
    </source>
</evidence>
<name>A0A437QUZ4_9PROT</name>
<feature type="transmembrane region" description="Helical" evidence="9">
    <location>
        <begin position="223"/>
        <end position="251"/>
    </location>
</feature>
<comment type="similarity">
    <text evidence="8">Belongs to the binding-protein-dependent transport system permease family. LivHM subfamily.</text>
</comment>
<dbReference type="GO" id="GO:0005886">
    <property type="term" value="C:plasma membrane"/>
    <property type="evidence" value="ECO:0007669"/>
    <property type="project" value="UniProtKB-SubCell"/>
</dbReference>
<feature type="transmembrane region" description="Helical" evidence="9">
    <location>
        <begin position="579"/>
        <end position="603"/>
    </location>
</feature>
<feature type="transmembrane region" description="Helical" evidence="9">
    <location>
        <begin position="97"/>
        <end position="116"/>
    </location>
</feature>
<evidence type="ECO:0000256" key="4">
    <source>
        <dbReference type="ARBA" id="ARBA00022692"/>
    </source>
</evidence>
<evidence type="ECO:0000256" key="8">
    <source>
        <dbReference type="ARBA" id="ARBA00037998"/>
    </source>
</evidence>
<comment type="subcellular location">
    <subcellularLocation>
        <location evidence="1">Cell membrane</location>
        <topology evidence="1">Multi-pass membrane protein</topology>
    </subcellularLocation>
</comment>
<dbReference type="Pfam" id="PF02653">
    <property type="entry name" value="BPD_transp_2"/>
    <property type="match status" value="2"/>
</dbReference>
<sequence>MLTGQILTGLAGASVLFFIAAGLSLIFGVTKIVNFAHGSFYMLGAYIAYTLTEAFGASGLGFWPSILLSALAVGMIGALAEITVLKPVYKAPPLFQLLVTFGLVLIIEDLTLLVWGPEDRLGQRAPGLSGAVELLGTQIPSYDFFLIAAGPVVLGLVWLLLNKTRWGILVRAATEDREMAAALGIDQRILFTGVFFLGSALAGLGGALQLPKGGADLMMDLTVIAPAFVVVVVGGMGSLTGAYVAAVVIGLANTFGVVLLPQATLVLMFLVMAVVLLLRPHGLFGQPERAERGHTPGAGYPAAGAMEKAIWSVVLIGALLLPLAQDDFILVLATDIAVAALFATSLHFLLGPAGLVSFGHAAYFAIGAYAAALISQQIDGPGMEIALASAPVLAGAAALLFGWFCVRLSGIYFAMLTLAVAQIVWSLCVQWTDLTGGDDGLLGLWPSDWADSRMVYYYLTLALSLAAILLLRRAVHAPFGFALRAGRDAKARAEAIGIDVMHQQWLAFALAGAAAGLAGALFVFSKGSIFPDEAAIPRSVDALVMVLLGGVGHLAGPVLGSAAFTLLHDQLSRFDQWRLLLGIVIILVSTLAPAGLSGLPAMIRAFAMRRRI</sequence>
<feature type="transmembrane region" description="Helical" evidence="9">
    <location>
        <begin position="455"/>
        <end position="475"/>
    </location>
</feature>
<dbReference type="InterPro" id="IPR001851">
    <property type="entry name" value="ABC_transp_permease"/>
</dbReference>
<keyword evidence="5" id="KW-0029">Amino-acid transport</keyword>
<dbReference type="EMBL" id="SADE01000001">
    <property type="protein sequence ID" value="RVU38299.1"/>
    <property type="molecule type" value="Genomic_DNA"/>
</dbReference>
<keyword evidence="4 9" id="KW-0812">Transmembrane</keyword>
<feature type="transmembrane region" description="Helical" evidence="9">
    <location>
        <begin position="6"/>
        <end position="28"/>
    </location>
</feature>
<feature type="transmembrane region" description="Helical" evidence="9">
    <location>
        <begin position="385"/>
        <end position="404"/>
    </location>
</feature>
<feature type="transmembrane region" description="Helical" evidence="9">
    <location>
        <begin position="144"/>
        <end position="161"/>
    </location>
</feature>
<protein>
    <submittedName>
        <fullName evidence="10">ABC transporter permease</fullName>
    </submittedName>
</protein>
<keyword evidence="2" id="KW-0813">Transport</keyword>
<gene>
    <name evidence="10" type="ORF">EOI86_03120</name>
</gene>
<dbReference type="RefSeq" id="WP_127763671.1">
    <property type="nucleotide sequence ID" value="NZ_SADE01000001.1"/>
</dbReference>
<evidence type="ECO:0000256" key="5">
    <source>
        <dbReference type="ARBA" id="ARBA00022970"/>
    </source>
</evidence>
<evidence type="ECO:0000256" key="9">
    <source>
        <dbReference type="SAM" id="Phobius"/>
    </source>
</evidence>
<dbReference type="CDD" id="cd06581">
    <property type="entry name" value="TM_PBP1_LivM_like"/>
    <property type="match status" value="1"/>
</dbReference>
<dbReference type="GO" id="GO:0006865">
    <property type="term" value="P:amino acid transport"/>
    <property type="evidence" value="ECO:0007669"/>
    <property type="project" value="UniProtKB-KW"/>
</dbReference>
<evidence type="ECO:0000256" key="7">
    <source>
        <dbReference type="ARBA" id="ARBA00023136"/>
    </source>
</evidence>
<reference evidence="11" key="1">
    <citation type="submission" date="2019-01" db="EMBL/GenBank/DDBJ databases">
        <title>Gri0909 isolated from a small marine red alga.</title>
        <authorList>
            <person name="Kim J."/>
            <person name="Jeong S.E."/>
            <person name="Jeon C.O."/>
        </authorList>
    </citation>
    <scope>NUCLEOTIDE SEQUENCE [LARGE SCALE GENOMIC DNA]</scope>
    <source>
        <strain evidence="11">Gri0909</strain>
    </source>
</reference>
<feature type="transmembrane region" description="Helical" evidence="9">
    <location>
        <begin position="258"/>
        <end position="278"/>
    </location>
</feature>
<dbReference type="CDD" id="cd06582">
    <property type="entry name" value="TM_PBP1_LivH_like"/>
    <property type="match status" value="1"/>
</dbReference>
<feature type="transmembrane region" description="Helical" evidence="9">
    <location>
        <begin position="410"/>
        <end position="434"/>
    </location>
</feature>
<keyword evidence="3" id="KW-1003">Cell membrane</keyword>
<dbReference type="InterPro" id="IPR052157">
    <property type="entry name" value="BCAA_transport_permease"/>
</dbReference>
<evidence type="ECO:0000256" key="2">
    <source>
        <dbReference type="ARBA" id="ARBA00022448"/>
    </source>
</evidence>
<dbReference type="PANTHER" id="PTHR11795:SF442">
    <property type="entry name" value="ABC TRANSPORTER ATP-BINDING PROTEIN"/>
    <property type="match status" value="1"/>
</dbReference>
<dbReference type="Proteomes" id="UP000287447">
    <property type="component" value="Unassembled WGS sequence"/>
</dbReference>
<dbReference type="AlphaFoldDB" id="A0A437QUZ4"/>
<organism evidence="10 11">
    <name type="scientific">Hwanghaeella grinnelliae</name>
    <dbReference type="NCBI Taxonomy" id="2500179"/>
    <lineage>
        <taxon>Bacteria</taxon>
        <taxon>Pseudomonadati</taxon>
        <taxon>Pseudomonadota</taxon>
        <taxon>Alphaproteobacteria</taxon>
        <taxon>Rhodospirillales</taxon>
        <taxon>Rhodospirillaceae</taxon>
        <taxon>Hwanghaeella</taxon>
    </lineage>
</organism>
<feature type="transmembrane region" description="Helical" evidence="9">
    <location>
        <begin position="544"/>
        <end position="567"/>
    </location>
</feature>
<evidence type="ECO:0000256" key="1">
    <source>
        <dbReference type="ARBA" id="ARBA00004651"/>
    </source>
</evidence>
<dbReference type="GO" id="GO:0015658">
    <property type="term" value="F:branched-chain amino acid transmembrane transporter activity"/>
    <property type="evidence" value="ECO:0007669"/>
    <property type="project" value="InterPro"/>
</dbReference>
<dbReference type="InterPro" id="IPR043428">
    <property type="entry name" value="LivM-like"/>
</dbReference>
<keyword evidence="7 9" id="KW-0472">Membrane</keyword>
<comment type="caution">
    <text evidence="10">The sequence shown here is derived from an EMBL/GenBank/DDBJ whole genome shotgun (WGS) entry which is preliminary data.</text>
</comment>
<feature type="transmembrane region" description="Helical" evidence="9">
    <location>
        <begin position="328"/>
        <end position="349"/>
    </location>
</feature>